<dbReference type="PANTHER" id="PTHR31528">
    <property type="entry name" value="4-AMINO-5-HYDROXYMETHYL-2-METHYLPYRIMIDINE PHOSPHATE SYNTHASE THI11-RELATED"/>
    <property type="match status" value="1"/>
</dbReference>
<evidence type="ECO:0000256" key="1">
    <source>
        <dbReference type="ARBA" id="ARBA00003469"/>
    </source>
</evidence>
<sequence>MFSRHLLAGAMLACSTFAAAAETKLPFSLDWRFEGPAAPYVLAVEKGYFAGKGLDVEISAGKGSLDAIPKVATGAFPVGLADLEALIKFLDANPGAPVTAAMVIYNKPATAMVGRKSLGVEKIADIQGKVLGAPPPDGAWAQFPLFAKLNGLDMDTITVEPVGFPTREPMLAEGNVQAVTGFSFSVFLSLARLGVPEDDISVFLFADNGIDYYGSTVIVNTDYAAEHPEEITAFLTGIAEGWQSAIADPAAAVEAMKPYAPAMDPALETRRLQLAIDGNVLTDEVKENGFGGMLPERFAHALEQMQTAYEFKNAPTPELYFTDAYLPAPELRKLP</sequence>
<dbReference type="GO" id="GO:0016740">
    <property type="term" value="F:transferase activity"/>
    <property type="evidence" value="ECO:0007669"/>
    <property type="project" value="UniProtKB-KW"/>
</dbReference>
<evidence type="ECO:0000313" key="14">
    <source>
        <dbReference type="EMBL" id="MYM57067.1"/>
    </source>
</evidence>
<comment type="function">
    <text evidence="1">Responsible for the formation of the pyrimidine heterocycle in the thiamine biosynthesis pathway. Catalyzes the formation of hydroxymethylpyrimidine phosphate (HMP-P) from histidine and pyridoxal phosphate (PLP). The protein uses PLP and the active site histidine to form HMP-P, generating an inactive enzyme. The enzyme can only undergo a single turnover, which suggests it is a suicide enzyme.</text>
</comment>
<dbReference type="SUPFAM" id="SSF53850">
    <property type="entry name" value="Periplasmic binding protein-like II"/>
    <property type="match status" value="1"/>
</dbReference>
<protein>
    <recommendedName>
        <fullName evidence="10">Thiamine pyrimidine synthase</fullName>
    </recommendedName>
</protein>
<comment type="pathway">
    <text evidence="2">Cofactor biosynthesis; thiamine diphosphate biosynthesis.</text>
</comment>
<feature type="signal peptide" evidence="12">
    <location>
        <begin position="1"/>
        <end position="20"/>
    </location>
</feature>
<keyword evidence="12" id="KW-0732">Signal</keyword>
<evidence type="ECO:0000256" key="3">
    <source>
        <dbReference type="ARBA" id="ARBA00009406"/>
    </source>
</evidence>
<evidence type="ECO:0000256" key="10">
    <source>
        <dbReference type="ARBA" id="ARBA00033171"/>
    </source>
</evidence>
<evidence type="ECO:0000256" key="2">
    <source>
        <dbReference type="ARBA" id="ARBA00004948"/>
    </source>
</evidence>
<evidence type="ECO:0000256" key="8">
    <source>
        <dbReference type="ARBA" id="ARBA00022977"/>
    </source>
</evidence>
<name>A0A6L8LM06_9RHOB</name>
<dbReference type="InterPro" id="IPR015168">
    <property type="entry name" value="SsuA/THI5"/>
</dbReference>
<evidence type="ECO:0000256" key="7">
    <source>
        <dbReference type="ARBA" id="ARBA00022898"/>
    </source>
</evidence>
<keyword evidence="8" id="KW-0784">Thiamine biosynthesis</keyword>
<feature type="chain" id="PRO_5026762971" description="Thiamine pyrimidine synthase" evidence="12">
    <location>
        <begin position="21"/>
        <end position="335"/>
    </location>
</feature>
<dbReference type="Proteomes" id="UP000479043">
    <property type="component" value="Unassembled WGS sequence"/>
</dbReference>
<evidence type="ECO:0000256" key="5">
    <source>
        <dbReference type="ARBA" id="ARBA00022679"/>
    </source>
</evidence>
<evidence type="ECO:0000256" key="6">
    <source>
        <dbReference type="ARBA" id="ARBA00022723"/>
    </source>
</evidence>
<proteinExistence type="inferred from homology"/>
<evidence type="ECO:0000256" key="11">
    <source>
        <dbReference type="ARBA" id="ARBA00048179"/>
    </source>
</evidence>
<organism evidence="14 15">
    <name type="scientific">Thalassovita mangrovi</name>
    <dbReference type="NCBI Taxonomy" id="2692236"/>
    <lineage>
        <taxon>Bacteria</taxon>
        <taxon>Pseudomonadati</taxon>
        <taxon>Pseudomonadota</taxon>
        <taxon>Alphaproteobacteria</taxon>
        <taxon>Rhodobacterales</taxon>
        <taxon>Roseobacteraceae</taxon>
        <taxon>Thalassovita</taxon>
    </lineage>
</organism>
<keyword evidence="5" id="KW-0808">Transferase</keyword>
<gene>
    <name evidence="14" type="ORF">GR167_17255</name>
</gene>
<dbReference type="InterPro" id="IPR027939">
    <property type="entry name" value="NMT1/THI5"/>
</dbReference>
<comment type="subunit">
    <text evidence="4">Homodimer.</text>
</comment>
<evidence type="ECO:0000259" key="13">
    <source>
        <dbReference type="Pfam" id="PF09084"/>
    </source>
</evidence>
<accession>A0A6L8LM06</accession>
<keyword evidence="6" id="KW-0479">Metal-binding</keyword>
<dbReference type="EMBL" id="WWEN01000009">
    <property type="protein sequence ID" value="MYM57067.1"/>
    <property type="molecule type" value="Genomic_DNA"/>
</dbReference>
<comment type="similarity">
    <text evidence="3">Belongs to the NMT1/THI5 family.</text>
</comment>
<dbReference type="Gene3D" id="3.40.190.10">
    <property type="entry name" value="Periplasmic binding protein-like II"/>
    <property type="match status" value="2"/>
</dbReference>
<comment type="caution">
    <text evidence="14">The sequence shown here is derived from an EMBL/GenBank/DDBJ whole genome shotgun (WGS) entry which is preliminary data.</text>
</comment>
<dbReference type="RefSeq" id="WP_160974978.1">
    <property type="nucleotide sequence ID" value="NZ_WWEN01000009.1"/>
</dbReference>
<dbReference type="GO" id="GO:0046872">
    <property type="term" value="F:metal ion binding"/>
    <property type="evidence" value="ECO:0007669"/>
    <property type="project" value="UniProtKB-KW"/>
</dbReference>
<comment type="catalytic activity">
    <reaction evidence="11">
        <text>N(6)-(pyridoxal phosphate)-L-lysyl-[4-amino-5-hydroxymethyl-2-methylpyrimidine phosphate synthase] + L-histidyl-[4-amino-5-hydroxymethyl-2-methylpyrimidine phosphate synthase] + 2 Fe(3+) + 4 H2O = L-lysyl-[4-amino-5-hydroxymethyl-2-methylpyrimidine phosphate synthase] + (2S)-2-amino-5-hydroxy-4-oxopentanoyl-[4-amino-5-hydroxymethyl-2-methylpyrimidine phosphate synthase] + 4-amino-2-methyl-5-(phosphooxymethyl)pyrimidine + 3-oxopropanoate + 2 Fe(2+) + 2 H(+)</text>
        <dbReference type="Rhea" id="RHEA:65756"/>
        <dbReference type="Rhea" id="RHEA-COMP:16892"/>
        <dbReference type="Rhea" id="RHEA-COMP:16893"/>
        <dbReference type="Rhea" id="RHEA-COMP:16894"/>
        <dbReference type="Rhea" id="RHEA-COMP:16895"/>
        <dbReference type="ChEBI" id="CHEBI:15377"/>
        <dbReference type="ChEBI" id="CHEBI:15378"/>
        <dbReference type="ChEBI" id="CHEBI:29033"/>
        <dbReference type="ChEBI" id="CHEBI:29034"/>
        <dbReference type="ChEBI" id="CHEBI:29969"/>
        <dbReference type="ChEBI" id="CHEBI:29979"/>
        <dbReference type="ChEBI" id="CHEBI:33190"/>
        <dbReference type="ChEBI" id="CHEBI:58354"/>
        <dbReference type="ChEBI" id="CHEBI:143915"/>
        <dbReference type="ChEBI" id="CHEBI:157692"/>
    </reaction>
    <physiologicalReaction direction="left-to-right" evidence="11">
        <dbReference type="Rhea" id="RHEA:65757"/>
    </physiologicalReaction>
</comment>
<evidence type="ECO:0000256" key="4">
    <source>
        <dbReference type="ARBA" id="ARBA00011738"/>
    </source>
</evidence>
<evidence type="ECO:0000256" key="9">
    <source>
        <dbReference type="ARBA" id="ARBA00023004"/>
    </source>
</evidence>
<evidence type="ECO:0000256" key="12">
    <source>
        <dbReference type="SAM" id="SignalP"/>
    </source>
</evidence>
<evidence type="ECO:0000313" key="15">
    <source>
        <dbReference type="Proteomes" id="UP000479043"/>
    </source>
</evidence>
<dbReference type="GO" id="GO:0009228">
    <property type="term" value="P:thiamine biosynthetic process"/>
    <property type="evidence" value="ECO:0007669"/>
    <property type="project" value="UniProtKB-KW"/>
</dbReference>
<reference evidence="14 15" key="1">
    <citation type="submission" date="2020-01" db="EMBL/GenBank/DDBJ databases">
        <authorList>
            <person name="Chen S."/>
        </authorList>
    </citation>
    <scope>NUCLEOTIDE SEQUENCE [LARGE SCALE GENOMIC DNA]</scope>
    <source>
        <strain evidence="14 15">GS-10</strain>
    </source>
</reference>
<keyword evidence="9" id="KW-0408">Iron</keyword>
<keyword evidence="15" id="KW-1185">Reference proteome</keyword>
<dbReference type="Pfam" id="PF09084">
    <property type="entry name" value="NMT1"/>
    <property type="match status" value="1"/>
</dbReference>
<keyword evidence="7" id="KW-0663">Pyridoxal phosphate</keyword>
<dbReference type="AlphaFoldDB" id="A0A6L8LM06"/>
<dbReference type="PANTHER" id="PTHR31528:SF1">
    <property type="entry name" value="4-AMINO-5-HYDROXYMETHYL-2-METHYLPYRIMIDINE PHOSPHATE SYNTHASE THI11-RELATED"/>
    <property type="match status" value="1"/>
</dbReference>
<feature type="domain" description="SsuA/THI5-like" evidence="13">
    <location>
        <begin position="38"/>
        <end position="252"/>
    </location>
</feature>